<dbReference type="AlphaFoldDB" id="A0A1T4PEH0"/>
<evidence type="ECO:0000259" key="1">
    <source>
        <dbReference type="Pfam" id="PF01402"/>
    </source>
</evidence>
<dbReference type="RefSeq" id="WP_278307548.1">
    <property type="nucleotide sequence ID" value="NZ_FUXM01000011.1"/>
</dbReference>
<organism evidence="2 3">
    <name type="scientific">Carboxydocella sporoproducens DSM 16521</name>
    <dbReference type="NCBI Taxonomy" id="1121270"/>
    <lineage>
        <taxon>Bacteria</taxon>
        <taxon>Bacillati</taxon>
        <taxon>Bacillota</taxon>
        <taxon>Clostridia</taxon>
        <taxon>Eubacteriales</taxon>
        <taxon>Clostridiales Family XVI. Incertae Sedis</taxon>
        <taxon>Carboxydocella</taxon>
    </lineage>
</organism>
<gene>
    <name evidence="2" type="ORF">SAMN02745885_01233</name>
</gene>
<proteinExistence type="predicted"/>
<name>A0A1T4PEH0_9FIRM</name>
<dbReference type="Gene3D" id="1.10.1220.10">
    <property type="entry name" value="Met repressor-like"/>
    <property type="match status" value="1"/>
</dbReference>
<dbReference type="InterPro" id="IPR013321">
    <property type="entry name" value="Arc_rbn_hlx_hlx"/>
</dbReference>
<feature type="domain" description="Ribbon-helix-helix protein CopG" evidence="1">
    <location>
        <begin position="5"/>
        <end position="44"/>
    </location>
</feature>
<dbReference type="InterPro" id="IPR010985">
    <property type="entry name" value="Ribbon_hlx_hlx"/>
</dbReference>
<dbReference type="Proteomes" id="UP000189933">
    <property type="component" value="Unassembled WGS sequence"/>
</dbReference>
<sequence length="90" mass="10307">MAESRRVMISLPDQLLAEVDGLASAEKLNRSQLFREAVQHYIAERKKRQIREQMIRGYMEMAPINLSLANEYMGLEVDGTLPLWQAAEGE</sequence>
<dbReference type="EMBL" id="FUXM01000011">
    <property type="protein sequence ID" value="SJZ89636.1"/>
    <property type="molecule type" value="Genomic_DNA"/>
</dbReference>
<reference evidence="3" key="1">
    <citation type="submission" date="2017-02" db="EMBL/GenBank/DDBJ databases">
        <authorList>
            <person name="Varghese N."/>
            <person name="Submissions S."/>
        </authorList>
    </citation>
    <scope>NUCLEOTIDE SEQUENCE [LARGE SCALE GENOMIC DNA]</scope>
    <source>
        <strain evidence="3">DSM 16521</strain>
    </source>
</reference>
<dbReference type="InterPro" id="IPR002145">
    <property type="entry name" value="CopG"/>
</dbReference>
<keyword evidence="3" id="KW-1185">Reference proteome</keyword>
<protein>
    <submittedName>
        <fullName evidence="2">Transcriptional regulator, CopG family</fullName>
    </submittedName>
</protein>
<evidence type="ECO:0000313" key="3">
    <source>
        <dbReference type="Proteomes" id="UP000189933"/>
    </source>
</evidence>
<dbReference type="SUPFAM" id="SSF47598">
    <property type="entry name" value="Ribbon-helix-helix"/>
    <property type="match status" value="1"/>
</dbReference>
<dbReference type="Pfam" id="PF01402">
    <property type="entry name" value="RHH_1"/>
    <property type="match status" value="1"/>
</dbReference>
<accession>A0A1T4PEH0</accession>
<dbReference type="CDD" id="cd22231">
    <property type="entry name" value="RHH_NikR_HicB-like"/>
    <property type="match status" value="1"/>
</dbReference>
<evidence type="ECO:0000313" key="2">
    <source>
        <dbReference type="EMBL" id="SJZ89636.1"/>
    </source>
</evidence>
<dbReference type="GO" id="GO:0006355">
    <property type="term" value="P:regulation of DNA-templated transcription"/>
    <property type="evidence" value="ECO:0007669"/>
    <property type="project" value="InterPro"/>
</dbReference>